<dbReference type="Gene3D" id="3.40.50.1110">
    <property type="entry name" value="SGNH hydrolase"/>
    <property type="match status" value="1"/>
</dbReference>
<evidence type="ECO:0000256" key="1">
    <source>
        <dbReference type="ARBA" id="ARBA00004613"/>
    </source>
</evidence>
<name>A0ABD1HVX5_SALDI</name>
<gene>
    <name evidence="8" type="ORF">AAHA92_10595</name>
</gene>
<keyword evidence="5" id="KW-0378">Hydrolase</keyword>
<comment type="subcellular location">
    <subcellularLocation>
        <location evidence="1">Secreted</location>
    </subcellularLocation>
</comment>
<dbReference type="Proteomes" id="UP001567538">
    <property type="component" value="Unassembled WGS sequence"/>
</dbReference>
<dbReference type="Pfam" id="PF00657">
    <property type="entry name" value="Lipase_GDSL"/>
    <property type="match status" value="1"/>
</dbReference>
<evidence type="ECO:0000256" key="4">
    <source>
        <dbReference type="ARBA" id="ARBA00022729"/>
    </source>
</evidence>
<evidence type="ECO:0000313" key="8">
    <source>
        <dbReference type="EMBL" id="KAL1560382.1"/>
    </source>
</evidence>
<organism evidence="8 9">
    <name type="scientific">Salvia divinorum</name>
    <name type="common">Maria pastora</name>
    <name type="synonym">Diviner's sage</name>
    <dbReference type="NCBI Taxonomy" id="28513"/>
    <lineage>
        <taxon>Eukaryota</taxon>
        <taxon>Viridiplantae</taxon>
        <taxon>Streptophyta</taxon>
        <taxon>Embryophyta</taxon>
        <taxon>Tracheophyta</taxon>
        <taxon>Spermatophyta</taxon>
        <taxon>Magnoliopsida</taxon>
        <taxon>eudicotyledons</taxon>
        <taxon>Gunneridae</taxon>
        <taxon>Pentapetalae</taxon>
        <taxon>asterids</taxon>
        <taxon>lamiids</taxon>
        <taxon>Lamiales</taxon>
        <taxon>Lamiaceae</taxon>
        <taxon>Nepetoideae</taxon>
        <taxon>Mentheae</taxon>
        <taxon>Salviinae</taxon>
        <taxon>Salvia</taxon>
        <taxon>Salvia subgen. Calosphace</taxon>
    </lineage>
</organism>
<accession>A0ABD1HVX5</accession>
<evidence type="ECO:0000256" key="2">
    <source>
        <dbReference type="ARBA" id="ARBA00008668"/>
    </source>
</evidence>
<sequence length="119" mass="13024">MPVVIGAYGSTNSSSCVETSNDVVQIFNQDLKLLINNLNHDYPKAKFVYTRFTALSATSGDIKIVSEQCCVVGTGMCTEWSVPCSNRDEYRFWDEVHPTEEAAAAAANIAYDDISSLVC</sequence>
<dbReference type="GO" id="GO:0016787">
    <property type="term" value="F:hydrolase activity"/>
    <property type="evidence" value="ECO:0007669"/>
    <property type="project" value="UniProtKB-KW"/>
</dbReference>
<evidence type="ECO:0000256" key="6">
    <source>
        <dbReference type="ARBA" id="ARBA00022963"/>
    </source>
</evidence>
<evidence type="ECO:0000256" key="3">
    <source>
        <dbReference type="ARBA" id="ARBA00022525"/>
    </source>
</evidence>
<reference evidence="8 9" key="1">
    <citation type="submission" date="2024-06" db="EMBL/GenBank/DDBJ databases">
        <title>A chromosome level genome sequence of Diviner's sage (Salvia divinorum).</title>
        <authorList>
            <person name="Ford S.A."/>
            <person name="Ro D.-K."/>
            <person name="Ness R.W."/>
            <person name="Phillips M.A."/>
        </authorList>
    </citation>
    <scope>NUCLEOTIDE SEQUENCE [LARGE SCALE GENOMIC DNA]</scope>
    <source>
        <strain evidence="8">SAF-2024a</strain>
        <tissue evidence="8">Leaf</tissue>
    </source>
</reference>
<dbReference type="EMBL" id="JBEAFC010000004">
    <property type="protein sequence ID" value="KAL1560382.1"/>
    <property type="molecule type" value="Genomic_DNA"/>
</dbReference>
<dbReference type="InterPro" id="IPR001087">
    <property type="entry name" value="GDSL"/>
</dbReference>
<keyword evidence="9" id="KW-1185">Reference proteome</keyword>
<dbReference type="PANTHER" id="PTHR45650">
    <property type="entry name" value="GDSL-LIKE LIPASE/ACYLHYDROLASE-RELATED"/>
    <property type="match status" value="1"/>
</dbReference>
<dbReference type="AlphaFoldDB" id="A0ABD1HVX5"/>
<comment type="similarity">
    <text evidence="2">Belongs to the 'GDSL' lipolytic enzyme family.</text>
</comment>
<evidence type="ECO:0000313" key="9">
    <source>
        <dbReference type="Proteomes" id="UP001567538"/>
    </source>
</evidence>
<keyword evidence="6" id="KW-0442">Lipid degradation</keyword>
<dbReference type="GO" id="GO:0005576">
    <property type="term" value="C:extracellular region"/>
    <property type="evidence" value="ECO:0007669"/>
    <property type="project" value="UniProtKB-SubCell"/>
</dbReference>
<comment type="caution">
    <text evidence="8">The sequence shown here is derived from an EMBL/GenBank/DDBJ whole genome shotgun (WGS) entry which is preliminary data.</text>
</comment>
<evidence type="ECO:0000256" key="5">
    <source>
        <dbReference type="ARBA" id="ARBA00022801"/>
    </source>
</evidence>
<keyword evidence="4" id="KW-0732">Signal</keyword>
<dbReference type="InterPro" id="IPR051238">
    <property type="entry name" value="GDSL_esterase/lipase"/>
</dbReference>
<keyword evidence="3" id="KW-0964">Secreted</keyword>
<protein>
    <submittedName>
        <fullName evidence="8">GDSL esterase/lipase-like protein</fullName>
    </submittedName>
</protein>
<evidence type="ECO:0000256" key="7">
    <source>
        <dbReference type="ARBA" id="ARBA00023098"/>
    </source>
</evidence>
<dbReference type="InterPro" id="IPR036514">
    <property type="entry name" value="SGNH_hydro_sf"/>
</dbReference>
<dbReference type="PANTHER" id="PTHR45650:SF9">
    <property type="entry name" value="SGNH HYDROLASE-TYPE ESTERASE DOMAIN-CONTAINING PROTEIN"/>
    <property type="match status" value="1"/>
</dbReference>
<proteinExistence type="inferred from homology"/>
<dbReference type="GO" id="GO:0016042">
    <property type="term" value="P:lipid catabolic process"/>
    <property type="evidence" value="ECO:0007669"/>
    <property type="project" value="UniProtKB-KW"/>
</dbReference>
<keyword evidence="7" id="KW-0443">Lipid metabolism</keyword>